<dbReference type="PANTHER" id="PTHR10537:SF3">
    <property type="entry name" value="DNA PRIMASE LARGE SUBUNIT"/>
    <property type="match status" value="1"/>
</dbReference>
<keyword evidence="1 7" id="KW-0004">4Fe-4S</keyword>
<feature type="region of interest" description="Disordered" evidence="8">
    <location>
        <begin position="340"/>
        <end position="362"/>
    </location>
</feature>
<evidence type="ECO:0000256" key="3">
    <source>
        <dbReference type="ARBA" id="ARBA00022705"/>
    </source>
</evidence>
<dbReference type="InterPro" id="IPR058560">
    <property type="entry name" value="DNA_primase_C"/>
</dbReference>
<evidence type="ECO:0000256" key="1">
    <source>
        <dbReference type="ARBA" id="ARBA00022485"/>
    </source>
</evidence>
<name>A7I850_METB6</name>
<dbReference type="STRING" id="456442.Mboo_1393"/>
<feature type="binding site" evidence="7">
    <location>
        <position position="326"/>
    </location>
    <ligand>
        <name>[4Fe-4S] cluster</name>
        <dbReference type="ChEBI" id="CHEBI:49883"/>
    </ligand>
</feature>
<dbReference type="HOGENOM" id="CLU_052778_0_0_2"/>
<dbReference type="GO" id="GO:0006269">
    <property type="term" value="P:DNA replication, synthesis of primer"/>
    <property type="evidence" value="ECO:0007669"/>
    <property type="project" value="UniProtKB-UniRule"/>
</dbReference>
<feature type="binding site" evidence="7">
    <location>
        <position position="237"/>
    </location>
    <ligand>
        <name>[4Fe-4S] cluster</name>
        <dbReference type="ChEBI" id="CHEBI:49883"/>
    </ligand>
</feature>
<evidence type="ECO:0000313" key="10">
    <source>
        <dbReference type="EMBL" id="ABS55911.1"/>
    </source>
</evidence>
<dbReference type="RefSeq" id="WP_012106944.1">
    <property type="nucleotide sequence ID" value="NC_009712.1"/>
</dbReference>
<dbReference type="GO" id="GO:1990077">
    <property type="term" value="C:primosome complex"/>
    <property type="evidence" value="ECO:0007669"/>
    <property type="project" value="UniProtKB-KW"/>
</dbReference>
<comment type="similarity">
    <text evidence="7">Belongs to the eukaryotic-type primase large subunit family.</text>
</comment>
<evidence type="ECO:0000256" key="8">
    <source>
        <dbReference type="SAM" id="MobiDB-lite"/>
    </source>
</evidence>
<dbReference type="OrthoDB" id="46081at2157"/>
<comment type="subunit">
    <text evidence="7">Heterodimer of a small subunit (PriS) and a large subunit (PriL).</text>
</comment>
<sequence>MEYVPSGKELSHFPFLKKAQDPIRSRFASLGTILSTPKGEELVSFAVARIRDALSQKKTRAPEVRDSPEDEIAAYALARIVVSCVNDKQLIDRLTRYEAERAYYFLVNEEEWNSRYTQGEGEYSRLWEAIVDELGIRIENNRMPVPDYVELVAPLHEDRYRLINRRVEQGFVTINRDERYDLLRERVRVLLRRDLPHRVPKEVCELLAPKAAEIKKVYQEQMLRQFGKVEESAFPPCMQALISALAAGTNLTHAGRFSLTAFLHNIGMDLTGIAELYARSPDFDIEKTMYQVEHITGRGGTGTEYTTPACAAMQTTGLCVHRDAICEKISHPLSYYKVKKSRPLKPAPQNRETKNAGDPENT</sequence>
<accession>A7I850</accession>
<dbReference type="GO" id="GO:0006270">
    <property type="term" value="P:DNA replication initiation"/>
    <property type="evidence" value="ECO:0007669"/>
    <property type="project" value="TreeGrafter"/>
</dbReference>
<evidence type="ECO:0000256" key="2">
    <source>
        <dbReference type="ARBA" id="ARBA00022515"/>
    </source>
</evidence>
<keyword evidence="3 7" id="KW-0235">DNA replication</keyword>
<keyword evidence="2 7" id="KW-0639">Primosome</keyword>
<protein>
    <recommendedName>
        <fullName evidence="7">DNA primase large subunit PriL</fullName>
    </recommendedName>
</protein>
<dbReference type="GO" id="GO:0051539">
    <property type="term" value="F:4 iron, 4 sulfur cluster binding"/>
    <property type="evidence" value="ECO:0007669"/>
    <property type="project" value="UniProtKB-UniRule"/>
</dbReference>
<evidence type="ECO:0000256" key="7">
    <source>
        <dbReference type="HAMAP-Rule" id="MF_00701"/>
    </source>
</evidence>
<keyword evidence="11" id="KW-1185">Reference proteome</keyword>
<keyword evidence="6 7" id="KW-0411">Iron-sulfur</keyword>
<feature type="binding site" evidence="7">
    <location>
        <position position="319"/>
    </location>
    <ligand>
        <name>[4Fe-4S] cluster</name>
        <dbReference type="ChEBI" id="CHEBI:49883"/>
    </ligand>
</feature>
<evidence type="ECO:0000256" key="5">
    <source>
        <dbReference type="ARBA" id="ARBA00023004"/>
    </source>
</evidence>
<dbReference type="eggNOG" id="arCOG03013">
    <property type="taxonomic scope" value="Archaea"/>
</dbReference>
<feature type="binding site" evidence="7">
    <location>
        <position position="310"/>
    </location>
    <ligand>
        <name>[4Fe-4S] cluster</name>
        <dbReference type="ChEBI" id="CHEBI:49883"/>
    </ligand>
</feature>
<organism evidence="10 11">
    <name type="scientific">Methanoregula boonei (strain DSM 21154 / JCM 14090 / 6A8)</name>
    <dbReference type="NCBI Taxonomy" id="456442"/>
    <lineage>
        <taxon>Archaea</taxon>
        <taxon>Methanobacteriati</taxon>
        <taxon>Methanobacteriota</taxon>
        <taxon>Stenosarchaea group</taxon>
        <taxon>Methanomicrobia</taxon>
        <taxon>Methanomicrobiales</taxon>
        <taxon>Methanoregulaceae</taxon>
        <taxon>Methanoregula</taxon>
    </lineage>
</organism>
<evidence type="ECO:0000256" key="4">
    <source>
        <dbReference type="ARBA" id="ARBA00022723"/>
    </source>
</evidence>
<dbReference type="AlphaFoldDB" id="A7I850"/>
<keyword evidence="5 7" id="KW-0408">Iron</keyword>
<dbReference type="NCBIfam" id="NF002591">
    <property type="entry name" value="PRK02249.1-5"/>
    <property type="match status" value="1"/>
</dbReference>
<dbReference type="EMBL" id="CP000780">
    <property type="protein sequence ID" value="ABS55911.1"/>
    <property type="molecule type" value="Genomic_DNA"/>
</dbReference>
<evidence type="ECO:0000313" key="11">
    <source>
        <dbReference type="Proteomes" id="UP000002408"/>
    </source>
</evidence>
<dbReference type="PANTHER" id="PTHR10537">
    <property type="entry name" value="DNA PRIMASE LARGE SUBUNIT"/>
    <property type="match status" value="1"/>
</dbReference>
<feature type="compositionally biased region" description="Basic and acidic residues" evidence="8">
    <location>
        <begin position="351"/>
        <end position="362"/>
    </location>
</feature>
<dbReference type="SUPFAM" id="SSF140914">
    <property type="entry name" value="PriB N-terminal domain-like"/>
    <property type="match status" value="1"/>
</dbReference>
<dbReference type="Proteomes" id="UP000002408">
    <property type="component" value="Chromosome"/>
</dbReference>
<evidence type="ECO:0000259" key="9">
    <source>
        <dbReference type="Pfam" id="PF04104"/>
    </source>
</evidence>
<reference evidence="11" key="1">
    <citation type="journal article" date="2015" name="Microbiology">
        <title>Genome of Methanoregula boonei 6A8 reveals adaptations to oligotrophic peatland environments.</title>
        <authorList>
            <person name="Braeuer S."/>
            <person name="Cadillo-Quiroz H."/>
            <person name="Kyrpides N."/>
            <person name="Woyke T."/>
            <person name="Goodwin L."/>
            <person name="Detter C."/>
            <person name="Podell S."/>
            <person name="Yavitt J.B."/>
            <person name="Zinder S.H."/>
        </authorList>
    </citation>
    <scope>NUCLEOTIDE SEQUENCE [LARGE SCALE GENOMIC DNA]</scope>
    <source>
        <strain evidence="11">DSM 21154 / JCM 14090 / 6A8</strain>
    </source>
</reference>
<dbReference type="HAMAP" id="MF_00701">
    <property type="entry name" value="DNA_primase_lrg_arc"/>
    <property type="match status" value="1"/>
</dbReference>
<dbReference type="Pfam" id="PF04104">
    <property type="entry name" value="DNA_primase_lrg"/>
    <property type="match status" value="1"/>
</dbReference>
<keyword evidence="4 7" id="KW-0479">Metal-binding</keyword>
<gene>
    <name evidence="7" type="primary">priL</name>
    <name evidence="10" type="ordered locus">Mboo_1393</name>
</gene>
<dbReference type="CDD" id="cd06560">
    <property type="entry name" value="PriL"/>
    <property type="match status" value="1"/>
</dbReference>
<proteinExistence type="inferred from homology"/>
<comment type="function">
    <text evidence="7">Regulatory subunit of DNA primase, an RNA polymerase that catalyzes the synthesis of short RNA molecules used as primers for DNA polymerase during DNA replication. Stabilizes and modulates the activity of the small subunit, increasing the rate of DNA synthesis, and conferring RNA synthesis capability. The DNA polymerase activity may enable DNA primase to also catalyze primer extension after primer synthesis. May also play a role in DNA repair.</text>
</comment>
<evidence type="ECO:0000256" key="6">
    <source>
        <dbReference type="ARBA" id="ARBA00023014"/>
    </source>
</evidence>
<dbReference type="KEGG" id="mbn:Mboo_1393"/>
<dbReference type="GeneID" id="5410955"/>
<dbReference type="InterPro" id="IPR007238">
    <property type="entry name" value="DNA_primase_lsu_euk/arc"/>
</dbReference>
<dbReference type="InterPro" id="IPR023642">
    <property type="entry name" value="DNA_primase_lsu_PriL"/>
</dbReference>
<dbReference type="GO" id="GO:0003899">
    <property type="term" value="F:DNA-directed RNA polymerase activity"/>
    <property type="evidence" value="ECO:0007669"/>
    <property type="project" value="InterPro"/>
</dbReference>
<feature type="domain" description="DNA primase large subunit C-terminal" evidence="9">
    <location>
        <begin position="228"/>
        <end position="339"/>
    </location>
</feature>
<dbReference type="GO" id="GO:0046872">
    <property type="term" value="F:metal ion binding"/>
    <property type="evidence" value="ECO:0007669"/>
    <property type="project" value="UniProtKB-KW"/>
</dbReference>
<comment type="cofactor">
    <cofactor evidence="7">
        <name>[4Fe-4S] cluster</name>
        <dbReference type="ChEBI" id="CHEBI:49883"/>
    </cofactor>
    <text evidence="7">Binds 1 [4Fe-4S] cluster.</text>
</comment>